<dbReference type="EMBL" id="FNPB01000003">
    <property type="protein sequence ID" value="SDX83962.1"/>
    <property type="molecule type" value="Genomic_DNA"/>
</dbReference>
<name>A0A1H3EYS3_9EURY</name>
<evidence type="ECO:0000256" key="2">
    <source>
        <dbReference type="SAM" id="Phobius"/>
    </source>
</evidence>
<dbReference type="InterPro" id="IPR043860">
    <property type="entry name" value="DUF5822"/>
</dbReference>
<organism evidence="3 4">
    <name type="scientific">Halobellus clavatus</name>
    <dbReference type="NCBI Taxonomy" id="660517"/>
    <lineage>
        <taxon>Archaea</taxon>
        <taxon>Methanobacteriati</taxon>
        <taxon>Methanobacteriota</taxon>
        <taxon>Stenosarchaea group</taxon>
        <taxon>Halobacteria</taxon>
        <taxon>Halobacteriales</taxon>
        <taxon>Haloferacaceae</taxon>
        <taxon>Halobellus</taxon>
    </lineage>
</organism>
<feature type="region of interest" description="Disordered" evidence="1">
    <location>
        <begin position="105"/>
        <end position="134"/>
    </location>
</feature>
<sequence>MRVNTIRPCVGDTTVENHHVFASANEGPLVQPVETSDPDGVDYGWVMQTTFVLTIVVGAPVVAALSLRTPLPTWGSRVTFAIRVGAVVWIVVAISVFAYARRYDAGDGGEDPDAIDRDGGDAEPEALDRDGRTE</sequence>
<dbReference type="AlphaFoldDB" id="A0A1H3EYS3"/>
<gene>
    <name evidence="3" type="ORF">SAMN04487946_10340</name>
</gene>
<proteinExistence type="predicted"/>
<evidence type="ECO:0000313" key="3">
    <source>
        <dbReference type="EMBL" id="SDX83962.1"/>
    </source>
</evidence>
<keyword evidence="2" id="KW-1133">Transmembrane helix</keyword>
<keyword evidence="4" id="KW-1185">Reference proteome</keyword>
<protein>
    <recommendedName>
        <fullName evidence="5">Peptidoglycan-binding protein</fullName>
    </recommendedName>
</protein>
<dbReference type="Pfam" id="PF19139">
    <property type="entry name" value="DUF5822"/>
    <property type="match status" value="1"/>
</dbReference>
<reference evidence="4" key="1">
    <citation type="submission" date="2016-10" db="EMBL/GenBank/DDBJ databases">
        <authorList>
            <person name="Varghese N."/>
            <person name="Submissions S."/>
        </authorList>
    </citation>
    <scope>NUCLEOTIDE SEQUENCE [LARGE SCALE GENOMIC DNA]</scope>
    <source>
        <strain evidence="4">CGMCC 1.10118</strain>
    </source>
</reference>
<feature type="transmembrane region" description="Helical" evidence="2">
    <location>
        <begin position="45"/>
        <end position="68"/>
    </location>
</feature>
<dbReference type="STRING" id="660517.SAMN04487946_10340"/>
<accession>A0A1H3EYS3</accession>
<evidence type="ECO:0000256" key="1">
    <source>
        <dbReference type="SAM" id="MobiDB-lite"/>
    </source>
</evidence>
<dbReference type="Proteomes" id="UP000199170">
    <property type="component" value="Unassembled WGS sequence"/>
</dbReference>
<evidence type="ECO:0000313" key="4">
    <source>
        <dbReference type="Proteomes" id="UP000199170"/>
    </source>
</evidence>
<keyword evidence="2" id="KW-0812">Transmembrane</keyword>
<feature type="transmembrane region" description="Helical" evidence="2">
    <location>
        <begin position="80"/>
        <end position="100"/>
    </location>
</feature>
<evidence type="ECO:0008006" key="5">
    <source>
        <dbReference type="Google" id="ProtNLM"/>
    </source>
</evidence>
<keyword evidence="2" id="KW-0472">Membrane</keyword>
<feature type="compositionally biased region" description="Basic and acidic residues" evidence="1">
    <location>
        <begin position="114"/>
        <end position="134"/>
    </location>
</feature>